<accession>A0ABV6H5Y8</accession>
<feature type="active site" description="Proton acceptor" evidence="4">
    <location>
        <position position="163"/>
    </location>
</feature>
<dbReference type="InterPro" id="IPR002641">
    <property type="entry name" value="PNPLA_dom"/>
</dbReference>
<comment type="caution">
    <text evidence="6">The sequence shown here is derived from an EMBL/GenBank/DDBJ whole genome shotgun (WGS) entry which is preliminary data.</text>
</comment>
<organism evidence="6 7">
    <name type="scientific">Gordonia phosphorivorans</name>
    <dbReference type="NCBI Taxonomy" id="1056982"/>
    <lineage>
        <taxon>Bacteria</taxon>
        <taxon>Bacillati</taxon>
        <taxon>Actinomycetota</taxon>
        <taxon>Actinomycetes</taxon>
        <taxon>Mycobacteriales</taxon>
        <taxon>Gordoniaceae</taxon>
        <taxon>Gordonia</taxon>
    </lineage>
</organism>
<evidence type="ECO:0000313" key="6">
    <source>
        <dbReference type="EMBL" id="MFC0314300.1"/>
    </source>
</evidence>
<evidence type="ECO:0000256" key="2">
    <source>
        <dbReference type="ARBA" id="ARBA00022963"/>
    </source>
</evidence>
<dbReference type="Proteomes" id="UP001589783">
    <property type="component" value="Unassembled WGS sequence"/>
</dbReference>
<proteinExistence type="predicted"/>
<feature type="domain" description="PNPLA" evidence="5">
    <location>
        <begin position="5"/>
        <end position="176"/>
    </location>
</feature>
<dbReference type="SUPFAM" id="SSF52151">
    <property type="entry name" value="FabD/lysophospholipase-like"/>
    <property type="match status" value="1"/>
</dbReference>
<dbReference type="Gene3D" id="3.40.1090.10">
    <property type="entry name" value="Cytosolic phospholipase A2 catalytic domain"/>
    <property type="match status" value="1"/>
</dbReference>
<keyword evidence="3 4" id="KW-0443">Lipid metabolism</keyword>
<dbReference type="InterPro" id="IPR016035">
    <property type="entry name" value="Acyl_Trfase/lysoPLipase"/>
</dbReference>
<evidence type="ECO:0000256" key="1">
    <source>
        <dbReference type="ARBA" id="ARBA00022801"/>
    </source>
</evidence>
<evidence type="ECO:0000256" key="4">
    <source>
        <dbReference type="PROSITE-ProRule" id="PRU01161"/>
    </source>
</evidence>
<name>A0ABV6H5Y8_9ACTN</name>
<gene>
    <name evidence="6" type="ORF">ACFFJD_05455</name>
</gene>
<reference evidence="6 7" key="1">
    <citation type="submission" date="2024-09" db="EMBL/GenBank/DDBJ databases">
        <authorList>
            <person name="Sun Q."/>
            <person name="Mori K."/>
        </authorList>
    </citation>
    <scope>NUCLEOTIDE SEQUENCE [LARGE SCALE GENOMIC DNA]</scope>
    <source>
        <strain evidence="6 7">CCM 7957</strain>
    </source>
</reference>
<comment type="caution">
    <text evidence="4">Lacks conserved residue(s) required for the propagation of feature annotation.</text>
</comment>
<evidence type="ECO:0000313" key="7">
    <source>
        <dbReference type="Proteomes" id="UP001589783"/>
    </source>
</evidence>
<dbReference type="PANTHER" id="PTHR14226:SF57">
    <property type="entry name" value="BLR7027 PROTEIN"/>
    <property type="match status" value="1"/>
</dbReference>
<feature type="short sequence motif" description="GXSXG" evidence="4">
    <location>
        <begin position="36"/>
        <end position="40"/>
    </location>
</feature>
<sequence>MSTAIVLSGGANLGAMQVGMLRALAEHGVAPDLIVGTSAGALNAAFIAERGLTTDAVDELAQIWRSLRARDVFPPDPKYLFSAVRGRSPSLFSDFGLRKLIDRHVNLTVLEDARIPLIVVATDLLTGGEVDLGWGPAADAVLASSAIPGLLPPVTWRGRTLVDGGVADNTSLAPAIMAGAETVYVLPTGYRCAPVKVPDDAADIVLHATTLLVQKRLIRDIEQYSDAADLIVLPSPCPLDISPRDFSRADELIERAHREAVSQLAVDGGLRARPASQLALRPRR</sequence>
<dbReference type="PANTHER" id="PTHR14226">
    <property type="entry name" value="NEUROPATHY TARGET ESTERASE/SWISS CHEESE D.MELANOGASTER"/>
    <property type="match status" value="1"/>
</dbReference>
<dbReference type="Pfam" id="PF01734">
    <property type="entry name" value="Patatin"/>
    <property type="match status" value="1"/>
</dbReference>
<evidence type="ECO:0000259" key="5">
    <source>
        <dbReference type="PROSITE" id="PS51635"/>
    </source>
</evidence>
<keyword evidence="2 4" id="KW-0442">Lipid degradation</keyword>
<keyword evidence="1 4" id="KW-0378">Hydrolase</keyword>
<dbReference type="InterPro" id="IPR050301">
    <property type="entry name" value="NTE"/>
</dbReference>
<dbReference type="RefSeq" id="WP_382361953.1">
    <property type="nucleotide sequence ID" value="NZ_JBHLWV010000013.1"/>
</dbReference>
<dbReference type="EMBL" id="JBHLWV010000013">
    <property type="protein sequence ID" value="MFC0314300.1"/>
    <property type="molecule type" value="Genomic_DNA"/>
</dbReference>
<feature type="short sequence motif" description="DGA/G" evidence="4">
    <location>
        <begin position="163"/>
        <end position="165"/>
    </location>
</feature>
<feature type="active site" description="Nucleophile" evidence="4">
    <location>
        <position position="38"/>
    </location>
</feature>
<dbReference type="PROSITE" id="PS51635">
    <property type="entry name" value="PNPLA"/>
    <property type="match status" value="1"/>
</dbReference>
<dbReference type="CDD" id="cd07209">
    <property type="entry name" value="Pat_hypo_Ecoli_Z1214_like"/>
    <property type="match status" value="1"/>
</dbReference>
<protein>
    <submittedName>
        <fullName evidence="6">Patatin-like phospholipase family protein</fullName>
    </submittedName>
</protein>
<evidence type="ECO:0000256" key="3">
    <source>
        <dbReference type="ARBA" id="ARBA00023098"/>
    </source>
</evidence>
<keyword evidence="7" id="KW-1185">Reference proteome</keyword>